<evidence type="ECO:0000256" key="10">
    <source>
        <dbReference type="ARBA" id="ARBA00023237"/>
    </source>
</evidence>
<keyword evidence="7" id="KW-0406">Ion transport</keyword>
<keyword evidence="4" id="KW-0410">Iron transport</keyword>
<evidence type="ECO:0000256" key="3">
    <source>
        <dbReference type="ARBA" id="ARBA00022452"/>
    </source>
</evidence>
<accession>A0A2Z3HVU6</accession>
<dbReference type="PANTHER" id="PTHR32552:SF81">
    <property type="entry name" value="TONB-DEPENDENT OUTER MEMBRANE RECEPTOR"/>
    <property type="match status" value="1"/>
</dbReference>
<dbReference type="SUPFAM" id="SSF56935">
    <property type="entry name" value="Porins"/>
    <property type="match status" value="1"/>
</dbReference>
<evidence type="ECO:0000256" key="11">
    <source>
        <dbReference type="PROSITE-ProRule" id="PRU01360"/>
    </source>
</evidence>
<evidence type="ECO:0000256" key="6">
    <source>
        <dbReference type="ARBA" id="ARBA00023004"/>
    </source>
</evidence>
<evidence type="ECO:0000313" key="17">
    <source>
        <dbReference type="Proteomes" id="UP000247763"/>
    </source>
</evidence>
<evidence type="ECO:0000256" key="5">
    <source>
        <dbReference type="ARBA" id="ARBA00022692"/>
    </source>
</evidence>
<evidence type="ECO:0000259" key="14">
    <source>
        <dbReference type="Pfam" id="PF00593"/>
    </source>
</evidence>
<evidence type="ECO:0000259" key="15">
    <source>
        <dbReference type="Pfam" id="PF07715"/>
    </source>
</evidence>
<feature type="signal peptide" evidence="13">
    <location>
        <begin position="1"/>
        <end position="30"/>
    </location>
</feature>
<evidence type="ECO:0000256" key="9">
    <source>
        <dbReference type="ARBA" id="ARBA00023136"/>
    </source>
</evidence>
<keyword evidence="10 11" id="KW-0998">Cell outer membrane</keyword>
<dbReference type="EMBL" id="CP029479">
    <property type="protein sequence ID" value="AWM78346.1"/>
    <property type="molecule type" value="Genomic_DNA"/>
</dbReference>
<keyword evidence="16" id="KW-0675">Receptor</keyword>
<dbReference type="PANTHER" id="PTHR32552">
    <property type="entry name" value="FERRICHROME IRON RECEPTOR-RELATED"/>
    <property type="match status" value="1"/>
</dbReference>
<evidence type="ECO:0000256" key="4">
    <source>
        <dbReference type="ARBA" id="ARBA00022496"/>
    </source>
</evidence>
<evidence type="ECO:0000256" key="7">
    <source>
        <dbReference type="ARBA" id="ARBA00023065"/>
    </source>
</evidence>
<dbReference type="AlphaFoldDB" id="A0A2Z3HVU6"/>
<keyword evidence="2 11" id="KW-0813">Transport</keyword>
<gene>
    <name evidence="16" type="ORF">HYN04_11665</name>
</gene>
<dbReference type="InterPro" id="IPR039426">
    <property type="entry name" value="TonB-dep_rcpt-like"/>
</dbReference>
<dbReference type="Proteomes" id="UP000247763">
    <property type="component" value="Chromosome"/>
</dbReference>
<keyword evidence="3 11" id="KW-1134">Transmembrane beta strand</keyword>
<name>A0A2Z3HVU6_9CAUL</name>
<organism evidence="16 17">
    <name type="scientific">Phenylobacterium parvum</name>
    <dbReference type="NCBI Taxonomy" id="2201350"/>
    <lineage>
        <taxon>Bacteria</taxon>
        <taxon>Pseudomonadati</taxon>
        <taxon>Pseudomonadota</taxon>
        <taxon>Alphaproteobacteria</taxon>
        <taxon>Caulobacterales</taxon>
        <taxon>Caulobacteraceae</taxon>
        <taxon>Phenylobacterium</taxon>
    </lineage>
</organism>
<feature type="domain" description="TonB-dependent receptor-like beta-barrel" evidence="14">
    <location>
        <begin position="419"/>
        <end position="742"/>
    </location>
</feature>
<proteinExistence type="inferred from homology"/>
<dbReference type="InterPro" id="IPR000531">
    <property type="entry name" value="Beta-barrel_TonB"/>
</dbReference>
<sequence>MPPILRLKPVLRGLAALAASLAGSAARAEAAASVEPLVVTARLRPEDDLAAPVSLTVVTADTLRASGTTGVAGLAARVPSLGFSSPNPRNTALTIRGLGSGVAAVSQANDGLEPGVGLYVDGVYRARPAAAAFDLQDLERVEILRGPQGTLFGRTSTAGVVSLVTRAPATAPQADGELTLGDYGYRRARASVSGSLGDDQITARLSLGGAARDGMLRNMKSGRRSNFLGSFNALGRLRITPSDDLVIDFSADMASLKAECCTQVPMRIGTTLRPPARQFPALAAAAGYVPLPLDPKARITDIDAPLAIDTTEGGVMARIGARAGAFDLTSLTAWRWWDWDAANDRDFTGLSIQTVQHIPSRQEQVSQELRLVTREAGPVQGSAGVLVFSQVIIGRPISVYGPAATAWLLGPAPTWPAGLLDGYGTEGRTRFRSTSAAVFGEATWAASERLSLTAGLRYAWEDKAGRFASTVSGGGPAPTPFLQAAKLSILRPQAYQAAIRDGGLSGRLAAVYRLSPGLSAYASLARAETSGGINMSGLPTNAQGQPALATAVIRPERVMAWEAGLKLRPEGGRLALSLDVFETRVRDFQANVVDTGPGALRGYLANVERVRSRGVEAEAELRPLAGLVLTGAAALTDARYLSYANGPCPLEQIGVATTACDLSGRRLPGAPKWAWSASADYARPIPGPGSEVFLRLDANGWSDAAGEATGSAYTVIDGYALVNLSAGLRRPGAWELTAWVRNAFDASWLTSVTVQAGNSGLVLGAPGDPRSAGLTLRVAY</sequence>
<dbReference type="InterPro" id="IPR012910">
    <property type="entry name" value="Plug_dom"/>
</dbReference>
<dbReference type="RefSeq" id="WP_110450912.1">
    <property type="nucleotide sequence ID" value="NZ_CP029479.1"/>
</dbReference>
<comment type="similarity">
    <text evidence="11 12">Belongs to the TonB-dependent receptor family.</text>
</comment>
<keyword evidence="17" id="KW-1185">Reference proteome</keyword>
<dbReference type="KEGG" id="phb:HYN04_11665"/>
<protein>
    <submittedName>
        <fullName evidence="16">TonB-dependent receptor</fullName>
    </submittedName>
</protein>
<dbReference type="OrthoDB" id="9760333at2"/>
<evidence type="ECO:0000256" key="2">
    <source>
        <dbReference type="ARBA" id="ARBA00022448"/>
    </source>
</evidence>
<keyword evidence="9 11" id="KW-0472">Membrane</keyword>
<dbReference type="Pfam" id="PF07715">
    <property type="entry name" value="Plug"/>
    <property type="match status" value="1"/>
</dbReference>
<keyword evidence="6" id="KW-0408">Iron</keyword>
<dbReference type="CDD" id="cd01347">
    <property type="entry name" value="ligand_gated_channel"/>
    <property type="match status" value="1"/>
</dbReference>
<dbReference type="GO" id="GO:0009279">
    <property type="term" value="C:cell outer membrane"/>
    <property type="evidence" value="ECO:0007669"/>
    <property type="project" value="UniProtKB-SubCell"/>
</dbReference>
<dbReference type="InterPro" id="IPR036942">
    <property type="entry name" value="Beta-barrel_TonB_sf"/>
</dbReference>
<evidence type="ECO:0000313" key="16">
    <source>
        <dbReference type="EMBL" id="AWM78346.1"/>
    </source>
</evidence>
<dbReference type="Pfam" id="PF00593">
    <property type="entry name" value="TonB_dep_Rec_b-barrel"/>
    <property type="match status" value="1"/>
</dbReference>
<evidence type="ECO:0000256" key="12">
    <source>
        <dbReference type="RuleBase" id="RU003357"/>
    </source>
</evidence>
<evidence type="ECO:0000256" key="8">
    <source>
        <dbReference type="ARBA" id="ARBA00023077"/>
    </source>
</evidence>
<dbReference type="PROSITE" id="PS52016">
    <property type="entry name" value="TONB_DEPENDENT_REC_3"/>
    <property type="match status" value="1"/>
</dbReference>
<reference evidence="17" key="1">
    <citation type="submission" date="2018-05" db="EMBL/GenBank/DDBJ databases">
        <title>Genome sequencing of Phenylobacterium sp. HYN0004.</title>
        <authorList>
            <person name="Yi H."/>
            <person name="Baek C."/>
        </authorList>
    </citation>
    <scope>NUCLEOTIDE SEQUENCE [LARGE SCALE GENOMIC DNA]</scope>
    <source>
        <strain evidence="17">HYN0004</strain>
    </source>
</reference>
<feature type="chain" id="PRO_5016337534" evidence="13">
    <location>
        <begin position="31"/>
        <end position="780"/>
    </location>
</feature>
<dbReference type="Gene3D" id="2.40.170.20">
    <property type="entry name" value="TonB-dependent receptor, beta-barrel domain"/>
    <property type="match status" value="1"/>
</dbReference>
<dbReference type="GO" id="GO:0006826">
    <property type="term" value="P:iron ion transport"/>
    <property type="evidence" value="ECO:0007669"/>
    <property type="project" value="UniProtKB-KW"/>
</dbReference>
<keyword evidence="8 12" id="KW-0798">TonB box</keyword>
<keyword evidence="5 11" id="KW-0812">Transmembrane</keyword>
<evidence type="ECO:0000256" key="1">
    <source>
        <dbReference type="ARBA" id="ARBA00004571"/>
    </source>
</evidence>
<feature type="domain" description="TonB-dependent receptor plug" evidence="15">
    <location>
        <begin position="50"/>
        <end position="160"/>
    </location>
</feature>
<comment type="subcellular location">
    <subcellularLocation>
        <location evidence="1 11">Cell outer membrane</location>
        <topology evidence="1 11">Multi-pass membrane protein</topology>
    </subcellularLocation>
</comment>
<keyword evidence="13" id="KW-0732">Signal</keyword>
<evidence type="ECO:0000256" key="13">
    <source>
        <dbReference type="SAM" id="SignalP"/>
    </source>
</evidence>